<keyword evidence="3 5" id="KW-0687">Ribonucleoprotein</keyword>
<dbReference type="GO" id="GO:0003735">
    <property type="term" value="F:structural constituent of ribosome"/>
    <property type="evidence" value="ECO:0007669"/>
    <property type="project" value="InterPro"/>
</dbReference>
<accession>A0A1L2JJV0</accession>
<evidence type="ECO:0000256" key="4">
    <source>
        <dbReference type="ARBA" id="ARBA00035143"/>
    </source>
</evidence>
<protein>
    <recommendedName>
        <fullName evidence="4 5">Small ribosomal subunit protein eS19</fullName>
    </recommendedName>
</protein>
<dbReference type="GO" id="GO:0003723">
    <property type="term" value="F:RNA binding"/>
    <property type="evidence" value="ECO:0007669"/>
    <property type="project" value="TreeGrafter"/>
</dbReference>
<evidence type="ECO:0000313" key="6">
    <source>
        <dbReference type="EMBL" id="AOZ55979.1"/>
    </source>
</evidence>
<dbReference type="PROSITE" id="PS00628">
    <property type="entry name" value="RIBOSOMAL_S19E"/>
    <property type="match status" value="1"/>
</dbReference>
<dbReference type="Pfam" id="PF01090">
    <property type="entry name" value="Ribosomal_S19e"/>
    <property type="match status" value="1"/>
</dbReference>
<dbReference type="HAMAP" id="MF_01474">
    <property type="entry name" value="Ribosomal_eS19"/>
    <property type="match status" value="1"/>
</dbReference>
<dbReference type="SMART" id="SM01413">
    <property type="entry name" value="Ribosomal_S19e"/>
    <property type="match status" value="1"/>
</dbReference>
<dbReference type="GO" id="GO:0006412">
    <property type="term" value="P:translation"/>
    <property type="evidence" value="ECO:0007669"/>
    <property type="project" value="UniProtKB-UniRule"/>
</dbReference>
<dbReference type="NCBIfam" id="NF006811">
    <property type="entry name" value="PRK09333.1"/>
    <property type="match status" value="1"/>
</dbReference>
<name>A0A1L2JJV0_9CREN</name>
<evidence type="ECO:0000256" key="2">
    <source>
        <dbReference type="ARBA" id="ARBA00022980"/>
    </source>
</evidence>
<evidence type="ECO:0000256" key="3">
    <source>
        <dbReference type="ARBA" id="ARBA00023274"/>
    </source>
</evidence>
<dbReference type="SUPFAM" id="SSF46785">
    <property type="entry name" value="Winged helix' DNA-binding domain"/>
    <property type="match status" value="1"/>
</dbReference>
<gene>
    <name evidence="5" type="primary">rps19e</name>
</gene>
<dbReference type="PANTHER" id="PTHR11710:SF0">
    <property type="entry name" value="40S RIBOSOMAL PROTEIN S19"/>
    <property type="match status" value="1"/>
</dbReference>
<dbReference type="InterPro" id="IPR036390">
    <property type="entry name" value="WH_DNA-bd_sf"/>
</dbReference>
<keyword evidence="2 5" id="KW-0689">Ribosomal protein</keyword>
<dbReference type="Gene3D" id="1.10.10.10">
    <property type="entry name" value="Winged helix-like DNA-binding domain superfamily/Winged helix DNA-binding domain"/>
    <property type="match status" value="1"/>
</dbReference>
<dbReference type="InterPro" id="IPR001266">
    <property type="entry name" value="Ribosomal_eS19"/>
</dbReference>
<proteinExistence type="inferred from homology"/>
<comment type="function">
    <text evidence="5">May be involved in maturation of the 30S ribosomal subunit.</text>
</comment>
<evidence type="ECO:0000256" key="5">
    <source>
        <dbReference type="HAMAP-Rule" id="MF_01474"/>
    </source>
</evidence>
<dbReference type="FunFam" id="1.10.10.10:FF:000449">
    <property type="entry name" value="30S ribosomal protein S19e"/>
    <property type="match status" value="1"/>
</dbReference>
<organism evidence="6">
    <name type="scientific">uncultured korarchaeote</name>
    <dbReference type="NCBI Taxonomy" id="161241"/>
    <lineage>
        <taxon>Archaea</taxon>
        <taxon>Thermoproteota</taxon>
        <taxon>environmental samples</taxon>
    </lineage>
</organism>
<dbReference type="PANTHER" id="PTHR11710">
    <property type="entry name" value="40S RIBOSOMAL PROTEIN S19"/>
    <property type="match status" value="1"/>
</dbReference>
<dbReference type="AlphaFoldDB" id="A0A1L2JJV0"/>
<dbReference type="GO" id="GO:0022627">
    <property type="term" value="C:cytosolic small ribosomal subunit"/>
    <property type="evidence" value="ECO:0007669"/>
    <property type="project" value="TreeGrafter"/>
</dbReference>
<dbReference type="InterPro" id="IPR036388">
    <property type="entry name" value="WH-like_DNA-bd_sf"/>
</dbReference>
<comment type="similarity">
    <text evidence="1 5">Belongs to the eukaryotic ribosomal protein eS19 family.</text>
</comment>
<dbReference type="GO" id="GO:0000028">
    <property type="term" value="P:ribosomal small subunit assembly"/>
    <property type="evidence" value="ECO:0007669"/>
    <property type="project" value="TreeGrafter"/>
</dbReference>
<sequence length="141" mass="15816">MVTAKDIEADRLIPALAEVLRRIPELKQPEWAMFVKTGPHKQRPPIQTDWWYIRASSILRRIYLDGPVGVERLRTYYGGRKRRGVKPEHTVKASGKVIRAILQQLEKAGLVAKQPGRGRVITPRGQALLDKLAAKICSSGG</sequence>
<comment type="subunit">
    <text evidence="5">Part of the 30S ribosomal subunit.</text>
</comment>
<dbReference type="EMBL" id="KX764892">
    <property type="protein sequence ID" value="AOZ55979.1"/>
    <property type="molecule type" value="Genomic_DNA"/>
</dbReference>
<reference evidence="6" key="1">
    <citation type="journal article" date="2017" name="Nature">
        <title>Metagenomic exploration of ASGARD archaea illuminates the origin of cellular complexity in eukaryotes.</title>
        <authorList>
            <person name="Zaremba-Niedzwiedzka K."/>
            <person name="Caceres E.F."/>
            <person name="Saw J.H.W."/>
            <person name="Backstrom D."/>
            <person name="Juzokaite L."/>
            <person name="Vancaester E."/>
            <person name="Seitz K.W."/>
            <person name="Anantharaman K."/>
            <person name="Starnawski P."/>
            <person name="Kjeldsen K.U."/>
            <person name="Stott M.B."/>
            <person name="Nunoura T."/>
            <person name="Banfield J.F."/>
            <person name="Schramm A."/>
            <person name="Baker B.J."/>
            <person name="Spang A."/>
            <person name="Ettema T.J.G."/>
        </authorList>
    </citation>
    <scope>NUCLEOTIDE SEQUENCE</scope>
    <source>
        <strain evidence="6">TIV_3</strain>
    </source>
</reference>
<evidence type="ECO:0000256" key="1">
    <source>
        <dbReference type="ARBA" id="ARBA00010014"/>
    </source>
</evidence>
<dbReference type="InterPro" id="IPR018277">
    <property type="entry name" value="Ribosomal_eS19_CS"/>
</dbReference>
<dbReference type="InterPro" id="IPR027548">
    <property type="entry name" value="Ribosomal_eS19_archaeal"/>
</dbReference>